<evidence type="ECO:0000259" key="1">
    <source>
        <dbReference type="Pfam" id="PF04909"/>
    </source>
</evidence>
<dbReference type="STRING" id="391937.NA2_00835"/>
<name>K2LSX3_9HYPH</name>
<dbReference type="SUPFAM" id="SSF51556">
    <property type="entry name" value="Metallo-dependent hydrolases"/>
    <property type="match status" value="1"/>
</dbReference>
<gene>
    <name evidence="2" type="ORF">NA2_00835</name>
</gene>
<proteinExistence type="predicted"/>
<dbReference type="EMBL" id="AMRM01000001">
    <property type="protein sequence ID" value="EKF20879.1"/>
    <property type="molecule type" value="Genomic_DNA"/>
</dbReference>
<protein>
    <submittedName>
        <fullName evidence="2">Metal-dependent hydrolase</fullName>
    </submittedName>
</protein>
<dbReference type="InterPro" id="IPR032466">
    <property type="entry name" value="Metal_Hydrolase"/>
</dbReference>
<dbReference type="Proteomes" id="UP000006786">
    <property type="component" value="Unassembled WGS sequence"/>
</dbReference>
<dbReference type="AlphaFoldDB" id="K2LSX3"/>
<evidence type="ECO:0000313" key="2">
    <source>
        <dbReference type="EMBL" id="EKF20879.1"/>
    </source>
</evidence>
<comment type="caution">
    <text evidence="2">The sequence shown here is derived from an EMBL/GenBank/DDBJ whole genome shotgun (WGS) entry which is preliminary data.</text>
</comment>
<feature type="domain" description="Amidohydrolase-related" evidence="1">
    <location>
        <begin position="31"/>
        <end position="293"/>
    </location>
</feature>
<dbReference type="eggNOG" id="COG3618">
    <property type="taxonomic scope" value="Bacteria"/>
</dbReference>
<dbReference type="RefSeq" id="WP_008593108.1">
    <property type="nucleotide sequence ID" value="NZ_AMRM01000001.1"/>
</dbReference>
<dbReference type="CDD" id="cd01311">
    <property type="entry name" value="PDC_hydrolase"/>
    <property type="match status" value="1"/>
</dbReference>
<dbReference type="PATRIC" id="fig|391937.3.peg.171"/>
<dbReference type="Gene3D" id="3.20.20.140">
    <property type="entry name" value="Metal-dependent hydrolases"/>
    <property type="match status" value="1"/>
</dbReference>
<sequence>MTMDKMNMMAEPPTFHPNPSKPAYVPPAGAVDAHCHVFGPAARFPYAPERKYTPTDAPKEMLFSLRRHLGFARSVIVQASCHGKDNAAMVDALEAEPETTRGVAVVAPTISDEELRAMDRAGVRAVRFNFLKRLVDAAPREDFQRIAERVAELGWHVVVYFEMPDLPDLAPFLRGLPTTVVVDHMGRPDVAEGTDAAPFRAFIELLEDEKFWVKVGCPERLTVEGPPYRDVVPFARRLVETYSDRVLWGTDWPHPNMKSHIPDDGLLVDLIPSIAPTPDLQRKLLVANPSRLYWGEK</sequence>
<dbReference type="PANTHER" id="PTHR35563">
    <property type="entry name" value="BARREL METAL-DEPENDENT HYDROLASE, PUTATIVE (AFU_ORTHOLOGUE AFUA_1G16240)-RELATED"/>
    <property type="match status" value="1"/>
</dbReference>
<evidence type="ECO:0000313" key="3">
    <source>
        <dbReference type="Proteomes" id="UP000006786"/>
    </source>
</evidence>
<dbReference type="InterPro" id="IPR006680">
    <property type="entry name" value="Amidohydro-rel"/>
</dbReference>
<dbReference type="PANTHER" id="PTHR35563:SF2">
    <property type="entry name" value="BARREL METAL-DEPENDENT HYDROLASE, PUTATIVE (AFU_ORTHOLOGUE AFUA_1G16240)-RELATED"/>
    <property type="match status" value="1"/>
</dbReference>
<dbReference type="Pfam" id="PF04909">
    <property type="entry name" value="Amidohydro_2"/>
    <property type="match status" value="1"/>
</dbReference>
<organism evidence="2 3">
    <name type="scientific">Nitratireductor pacificus pht-3B</name>
    <dbReference type="NCBI Taxonomy" id="391937"/>
    <lineage>
        <taxon>Bacteria</taxon>
        <taxon>Pseudomonadati</taxon>
        <taxon>Pseudomonadota</taxon>
        <taxon>Alphaproteobacteria</taxon>
        <taxon>Hyphomicrobiales</taxon>
        <taxon>Phyllobacteriaceae</taxon>
        <taxon>Nitratireductor</taxon>
    </lineage>
</organism>
<reference evidence="2 3" key="1">
    <citation type="journal article" date="2012" name="J. Bacteriol.">
        <title>Genome Sequence of Nitratireductor pacificus Type Strain pht-3B.</title>
        <authorList>
            <person name="Lai Q."/>
            <person name="Li G."/>
            <person name="Shao Z."/>
        </authorList>
    </citation>
    <scope>NUCLEOTIDE SEQUENCE [LARGE SCALE GENOMIC DNA]</scope>
    <source>
        <strain evidence="3">pht-3B</strain>
    </source>
</reference>
<keyword evidence="2" id="KW-0378">Hydrolase</keyword>
<dbReference type="InterPro" id="IPR047874">
    <property type="entry name" value="GLI/LigI"/>
</dbReference>
<keyword evidence="3" id="KW-1185">Reference proteome</keyword>
<accession>K2LSX3</accession>
<dbReference type="GO" id="GO:0016787">
    <property type="term" value="F:hydrolase activity"/>
    <property type="evidence" value="ECO:0007669"/>
    <property type="project" value="UniProtKB-KW"/>
</dbReference>
<dbReference type="InterPro" id="IPR052358">
    <property type="entry name" value="Aro_Compnd_Degr_Hydrolases"/>
</dbReference>